<dbReference type="EMBL" id="JABXJJ020000004">
    <property type="protein sequence ID" value="MDI5968601.1"/>
    <property type="molecule type" value="Genomic_DNA"/>
</dbReference>
<comment type="caution">
    <text evidence="1">The sequence shown here is derived from an EMBL/GenBank/DDBJ whole genome shotgun (WGS) entry which is preliminary data.</text>
</comment>
<proteinExistence type="predicted"/>
<dbReference type="RefSeq" id="WP_271312999.1">
    <property type="nucleotide sequence ID" value="NZ_JABXJJ020000004.1"/>
</dbReference>
<organism evidence="1">
    <name type="scientific">Streptantibioticus silvisoli</name>
    <dbReference type="NCBI Taxonomy" id="2705255"/>
    <lineage>
        <taxon>Bacteria</taxon>
        <taxon>Bacillati</taxon>
        <taxon>Actinomycetota</taxon>
        <taxon>Actinomycetes</taxon>
        <taxon>Kitasatosporales</taxon>
        <taxon>Streptomycetaceae</taxon>
        <taxon>Streptantibioticus</taxon>
    </lineage>
</organism>
<accession>A0AA90GY82</accession>
<sequence>MSRTAAMVAGQYVRYSPSGMADVAAGMPCRVCIAVSFSATSARVSP</sequence>
<dbReference type="AlphaFoldDB" id="A0AA90GY82"/>
<protein>
    <submittedName>
        <fullName evidence="1">Uncharacterized protein</fullName>
    </submittedName>
</protein>
<name>A0AA90GY82_9ACTN</name>
<reference evidence="1" key="1">
    <citation type="submission" date="2023-05" db="EMBL/GenBank/DDBJ databases">
        <title>Streptantibioticus silvisoli sp. nov., acidotolerant actinomycetes 1 from pine litter.</title>
        <authorList>
            <person name="Swiecimska M."/>
            <person name="Golinska P."/>
            <person name="Sangal V."/>
            <person name="Wachnowicz B."/>
            <person name="Goodfellow M."/>
        </authorList>
    </citation>
    <scope>NUCLEOTIDE SEQUENCE</scope>
    <source>
        <strain evidence="1">SL13</strain>
    </source>
</reference>
<evidence type="ECO:0000313" key="1">
    <source>
        <dbReference type="EMBL" id="MDI5968601.1"/>
    </source>
</evidence>
<gene>
    <name evidence="1" type="ORF">POF50_004440</name>
</gene>